<reference evidence="2" key="2">
    <citation type="submission" date="2018-05" db="EMBL/GenBank/DDBJ databases">
        <title>OmerRS3 (Oryza meridionalis Reference Sequence Version 3).</title>
        <authorList>
            <person name="Zhang J."/>
            <person name="Kudrna D."/>
            <person name="Lee S."/>
            <person name="Talag J."/>
            <person name="Welchert J."/>
            <person name="Wing R.A."/>
        </authorList>
    </citation>
    <scope>NUCLEOTIDE SEQUENCE [LARGE SCALE GENOMIC DNA]</scope>
    <source>
        <strain evidence="2">cv. OR44</strain>
    </source>
</reference>
<evidence type="ECO:0000313" key="2">
    <source>
        <dbReference type="EnsemblPlants" id="OMERI02G15690.1"/>
    </source>
</evidence>
<protein>
    <submittedName>
        <fullName evidence="2">Uncharacterized protein</fullName>
    </submittedName>
</protein>
<accession>A0A0E0CK65</accession>
<dbReference type="EnsemblPlants" id="OMERI02G15690.1">
    <property type="protein sequence ID" value="OMERI02G15690.1"/>
    <property type="gene ID" value="OMERI02G15690"/>
</dbReference>
<feature type="region of interest" description="Disordered" evidence="1">
    <location>
        <begin position="46"/>
        <end position="65"/>
    </location>
</feature>
<reference evidence="2" key="1">
    <citation type="submission" date="2015-04" db="UniProtKB">
        <authorList>
            <consortium name="EnsemblPlants"/>
        </authorList>
    </citation>
    <scope>IDENTIFICATION</scope>
</reference>
<dbReference type="HOGENOM" id="CLU_023961_0_0_1"/>
<name>A0A0E0CK65_9ORYZ</name>
<sequence>MEEFERRRVEADQRRAEYQSLKAAVESWMPEIHKNAEDLQILVGDEQSKCPNGSSPSTTARSIYDDEGTAPTIILELGDGEDKIHDPDIVAKVSLEVTPTICSMKCSVPDTESNLTMVAEVTYASTATVSMELVAAQEAIGATYSDTSDHSKLTHTKCLTVVLDAIGDTVHKIFWSVMIKSMRHVPSISSELDDIQGKSTRIFIGVKIPEGCNPKKSSSATTETQVSHLFNSFSELLDVHLTTTEMLVSKRSQEVRCWQGALELQVSVIFWLLARNIHPPKFEVQVLEFLLRVLIGSLSEKYSGNTIDLEVNKLKTWISEMIGRTDRVDAKFTIVCQLSRSLQSGTHILDLYSAEEHISDNFLNAIMWCSVPIKNLHKQWDPGGSGDTLHRLGDKPKFKERRLLGTQMGCLWAVNHFQSKAEASKSGALYKQQEQNQRGDRTENEQNRLRGFSVATWNRAWFLVNLYSPSSSTCLEATRTF</sequence>
<feature type="compositionally biased region" description="Polar residues" evidence="1">
    <location>
        <begin position="49"/>
        <end position="61"/>
    </location>
</feature>
<dbReference type="Gramene" id="OMERI02G15690.1">
    <property type="protein sequence ID" value="OMERI02G15690.1"/>
    <property type="gene ID" value="OMERI02G15690"/>
</dbReference>
<evidence type="ECO:0000256" key="1">
    <source>
        <dbReference type="SAM" id="MobiDB-lite"/>
    </source>
</evidence>
<organism evidence="2">
    <name type="scientific">Oryza meridionalis</name>
    <dbReference type="NCBI Taxonomy" id="40149"/>
    <lineage>
        <taxon>Eukaryota</taxon>
        <taxon>Viridiplantae</taxon>
        <taxon>Streptophyta</taxon>
        <taxon>Embryophyta</taxon>
        <taxon>Tracheophyta</taxon>
        <taxon>Spermatophyta</taxon>
        <taxon>Magnoliopsida</taxon>
        <taxon>Liliopsida</taxon>
        <taxon>Poales</taxon>
        <taxon>Poaceae</taxon>
        <taxon>BOP clade</taxon>
        <taxon>Oryzoideae</taxon>
        <taxon>Oryzeae</taxon>
        <taxon>Oryzinae</taxon>
        <taxon>Oryza</taxon>
    </lineage>
</organism>
<keyword evidence="3" id="KW-1185">Reference proteome</keyword>
<dbReference type="Proteomes" id="UP000008021">
    <property type="component" value="Chromosome 2"/>
</dbReference>
<evidence type="ECO:0000313" key="3">
    <source>
        <dbReference type="Proteomes" id="UP000008021"/>
    </source>
</evidence>
<proteinExistence type="predicted"/>
<dbReference type="AlphaFoldDB" id="A0A0E0CK65"/>